<keyword evidence="7" id="KW-1185">Reference proteome</keyword>
<reference evidence="5 7" key="2">
    <citation type="submission" date="2018-09" db="EMBL/GenBank/DDBJ databases">
        <title>Phylogenetic diversity of Pectobacterium and Dickeya strains causing blackleg disease of potato in Morocco.</title>
        <authorList>
            <person name="Oulghazi S."/>
            <person name="Moumni M."/>
            <person name="Faure D."/>
        </authorList>
    </citation>
    <scope>NUCLEOTIDE SEQUENCE [LARGE SCALE GENOMIC DNA]</scope>
    <source>
        <strain evidence="5 7">S4.16.03.LID</strain>
    </source>
</reference>
<dbReference type="SMART" id="SM00448">
    <property type="entry name" value="REC"/>
    <property type="match status" value="1"/>
</dbReference>
<dbReference type="Gene3D" id="3.40.50.2300">
    <property type="match status" value="1"/>
</dbReference>
<dbReference type="PANTHER" id="PTHR44591:SF19">
    <property type="entry name" value="TWO-COMPONENT RESPONSE REGULATOR-RELATED"/>
    <property type="match status" value="1"/>
</dbReference>
<gene>
    <name evidence="5" type="ORF">D5077_22230</name>
    <name evidence="4" type="ORF">DF213_08925</name>
</gene>
<proteinExistence type="predicted"/>
<dbReference type="AlphaFoldDB" id="A0AAP2G9G3"/>
<dbReference type="GO" id="GO:0000160">
    <property type="term" value="P:phosphorelay signal transduction system"/>
    <property type="evidence" value="ECO:0007669"/>
    <property type="project" value="InterPro"/>
</dbReference>
<dbReference type="Pfam" id="PF00072">
    <property type="entry name" value="Response_reg"/>
    <property type="match status" value="1"/>
</dbReference>
<evidence type="ECO:0000256" key="1">
    <source>
        <dbReference type="ARBA" id="ARBA00022553"/>
    </source>
</evidence>
<name>A0AAP2G9G3_9GAMM</name>
<dbReference type="PROSITE" id="PS50110">
    <property type="entry name" value="RESPONSE_REGULATORY"/>
    <property type="match status" value="1"/>
</dbReference>
<dbReference type="PANTHER" id="PTHR44591">
    <property type="entry name" value="STRESS RESPONSE REGULATOR PROTEIN 1"/>
    <property type="match status" value="1"/>
</dbReference>
<evidence type="ECO:0000259" key="3">
    <source>
        <dbReference type="PROSITE" id="PS50110"/>
    </source>
</evidence>
<dbReference type="Proteomes" id="UP000266633">
    <property type="component" value="Unassembled WGS sequence"/>
</dbReference>
<dbReference type="InterPro" id="IPR011006">
    <property type="entry name" value="CheY-like_superfamily"/>
</dbReference>
<dbReference type="InterPro" id="IPR050595">
    <property type="entry name" value="Bact_response_regulator"/>
</dbReference>
<dbReference type="Gene3D" id="1.10.3210.10">
    <property type="entry name" value="Hypothetical protein af1432"/>
    <property type="match status" value="1"/>
</dbReference>
<dbReference type="RefSeq" id="WP_024105831.1">
    <property type="nucleotide sequence ID" value="NZ_CP031560.1"/>
</dbReference>
<feature type="domain" description="Response regulatory" evidence="3">
    <location>
        <begin position="8"/>
        <end position="123"/>
    </location>
</feature>
<evidence type="ECO:0000313" key="7">
    <source>
        <dbReference type="Proteomes" id="UP000266633"/>
    </source>
</evidence>
<reference evidence="4 6" key="1">
    <citation type="submission" date="2018-05" db="EMBL/GenBank/DDBJ databases">
        <title>Genomic diversity of pathogens causing Blackleg of Potato in Pakistan.</title>
        <authorList>
            <person name="Sarfraz S."/>
            <person name="Riaz K."/>
            <person name="Oulghazi S."/>
            <person name="Cigna J."/>
            <person name="Sahi S.T."/>
            <person name="Khan S.H."/>
            <person name="Hameed A."/>
            <person name="Faure D."/>
        </authorList>
    </citation>
    <scope>NUCLEOTIDE SEQUENCE [LARGE SCALE GENOMIC DNA]</scope>
    <source>
        <strain evidence="4 6">SS70</strain>
    </source>
</reference>
<evidence type="ECO:0000256" key="2">
    <source>
        <dbReference type="PROSITE-ProRule" id="PRU00169"/>
    </source>
</evidence>
<sequence>MTDTTLPRVLCVDDEPNVLAAMERNLFGEFNVVVAPSGEAGLDAVRWGQRFAVIMSDMRMPGMDGATFLAKAREISPDSVRILLTGQADVESSIAAINKGAIFRYLCKPCPKEELISALNDAVSQYRLVCAEKELLATTLTASVKTLTEVLAMVAPWAFQRAAFAQSCVHHALLKLEWPDEWIYTIAASLSQIGCVGIPADIVQADAAQRAITEDEKKLLQEHPDVAGRLVENIPRLKLVAEIIRHQAKSAPSNAPTEVIRGSHLLRAALELERHAARGLSLEHPREILLAARPPIPEYIIKSLTDFRANVAGVRTARIDELKPGWVVDEDIRTTNDLMVLTKGHELTDTAISALQRLLTANAIKEPIRVRGIPDTTASS</sequence>
<dbReference type="EMBL" id="QZDO01000104">
    <property type="protein sequence ID" value="RJL64621.1"/>
    <property type="molecule type" value="Genomic_DNA"/>
</dbReference>
<comment type="caution">
    <text evidence="4">The sequence shown here is derived from an EMBL/GenBank/DDBJ whole genome shotgun (WGS) entry which is preliminary data.</text>
</comment>
<dbReference type="CDD" id="cd17569">
    <property type="entry name" value="REC_HupR-like"/>
    <property type="match status" value="1"/>
</dbReference>
<accession>A0AAP2G9G3</accession>
<dbReference type="SUPFAM" id="SSF52172">
    <property type="entry name" value="CheY-like"/>
    <property type="match status" value="1"/>
</dbReference>
<feature type="modified residue" description="4-aspartylphosphate" evidence="2">
    <location>
        <position position="57"/>
    </location>
</feature>
<dbReference type="EMBL" id="QESZ01000012">
    <property type="protein sequence ID" value="PWD73780.1"/>
    <property type="molecule type" value="Genomic_DNA"/>
</dbReference>
<protein>
    <submittedName>
        <fullName evidence="4">Response regulator</fullName>
    </submittedName>
</protein>
<dbReference type="Pfam" id="PF13487">
    <property type="entry name" value="HD_5"/>
    <property type="match status" value="1"/>
</dbReference>
<evidence type="ECO:0000313" key="5">
    <source>
        <dbReference type="EMBL" id="RJL64621.1"/>
    </source>
</evidence>
<dbReference type="GeneID" id="49321983"/>
<organism evidence="4 6">
    <name type="scientific">Dickeya dianthicola</name>
    <dbReference type="NCBI Taxonomy" id="204039"/>
    <lineage>
        <taxon>Bacteria</taxon>
        <taxon>Pseudomonadati</taxon>
        <taxon>Pseudomonadota</taxon>
        <taxon>Gammaproteobacteria</taxon>
        <taxon>Enterobacterales</taxon>
        <taxon>Pectobacteriaceae</taxon>
        <taxon>Dickeya</taxon>
    </lineage>
</organism>
<dbReference type="InterPro" id="IPR001789">
    <property type="entry name" value="Sig_transdc_resp-reg_receiver"/>
</dbReference>
<keyword evidence="1 2" id="KW-0597">Phosphoprotein</keyword>
<evidence type="ECO:0000313" key="6">
    <source>
        <dbReference type="Proteomes" id="UP000245055"/>
    </source>
</evidence>
<dbReference type="Proteomes" id="UP000245055">
    <property type="component" value="Unassembled WGS sequence"/>
</dbReference>
<evidence type="ECO:0000313" key="4">
    <source>
        <dbReference type="EMBL" id="PWD73780.1"/>
    </source>
</evidence>